<comment type="caution">
    <text evidence="1">The sequence shown here is derived from an EMBL/GenBank/DDBJ whole genome shotgun (WGS) entry which is preliminary data.</text>
</comment>
<evidence type="ECO:0000313" key="3">
    <source>
        <dbReference type="Proteomes" id="UP000303027"/>
    </source>
</evidence>
<evidence type="ECO:0000313" key="2">
    <source>
        <dbReference type="EMBL" id="GDH40651.1"/>
    </source>
</evidence>
<dbReference type="EMBL" id="BFXY01000061">
    <property type="protein sequence ID" value="GDH40651.1"/>
    <property type="molecule type" value="Genomic_DNA"/>
</dbReference>
<sequence>MAGQQRFWCPKSYVYGAVSENLFVPAMDTLRAVIFRARQLFLCCPVNGGLTYRLPNAKFVHSGNFGGCGLEPLLLLQEAWACLLPVRTGGTAGI</sequence>
<name>A0A4C9FKU3_ECOLX</name>
<dbReference type="EMBL" id="BFXY01000046">
    <property type="protein sequence ID" value="GDH34956.1"/>
    <property type="molecule type" value="Genomic_DNA"/>
</dbReference>
<reference evidence="1 3" key="1">
    <citation type="submission" date="2018-04" db="EMBL/GenBank/DDBJ databases">
        <title>Large scale genomics of bovine and human commensal E. coli to reveal the emerging process of EHEC.</title>
        <authorList>
            <person name="Arimizu Y."/>
            <person name="Ogura Y."/>
        </authorList>
    </citation>
    <scope>NUCLEOTIDE SEQUENCE [LARGE SCALE GENOMIC DNA]</scope>
    <source>
        <strain evidence="1 3">KK-P061</strain>
    </source>
</reference>
<dbReference type="Proteomes" id="UP000303027">
    <property type="component" value="Unassembled WGS sequence"/>
</dbReference>
<organism evidence="1 3">
    <name type="scientific">Escherichia coli</name>
    <dbReference type="NCBI Taxonomy" id="562"/>
    <lineage>
        <taxon>Bacteria</taxon>
        <taxon>Pseudomonadati</taxon>
        <taxon>Pseudomonadota</taxon>
        <taxon>Gammaproteobacteria</taxon>
        <taxon>Enterobacterales</taxon>
        <taxon>Enterobacteriaceae</taxon>
        <taxon>Escherichia</taxon>
    </lineage>
</organism>
<gene>
    <name evidence="1" type="ORF">BvCmsKKP061_01331</name>
    <name evidence="2" type="ORF">BvCmsKKP061_02065</name>
</gene>
<accession>A0A4C9FKU3</accession>
<evidence type="ECO:0000313" key="1">
    <source>
        <dbReference type="EMBL" id="GDH34956.1"/>
    </source>
</evidence>
<dbReference type="AlphaFoldDB" id="A0A4C9FKU3"/>
<proteinExistence type="predicted"/>
<protein>
    <submittedName>
        <fullName evidence="1">Uncharacterized protein</fullName>
    </submittedName>
</protein>